<name>A0A0B7AX32_9EUPU</name>
<proteinExistence type="predicted"/>
<reference evidence="1" key="1">
    <citation type="submission" date="2014-12" db="EMBL/GenBank/DDBJ databases">
        <title>Insight into the proteome of Arion vulgaris.</title>
        <authorList>
            <person name="Aradska J."/>
            <person name="Bulat T."/>
            <person name="Smidak R."/>
            <person name="Sarate P."/>
            <person name="Gangsoo J."/>
            <person name="Sialana F."/>
            <person name="Bilban M."/>
            <person name="Lubec G."/>
        </authorList>
    </citation>
    <scope>NUCLEOTIDE SEQUENCE</scope>
    <source>
        <tissue evidence="1">Skin</tissue>
    </source>
</reference>
<organism evidence="1">
    <name type="scientific">Arion vulgaris</name>
    <dbReference type="NCBI Taxonomy" id="1028688"/>
    <lineage>
        <taxon>Eukaryota</taxon>
        <taxon>Metazoa</taxon>
        <taxon>Spiralia</taxon>
        <taxon>Lophotrochozoa</taxon>
        <taxon>Mollusca</taxon>
        <taxon>Gastropoda</taxon>
        <taxon>Heterobranchia</taxon>
        <taxon>Euthyneura</taxon>
        <taxon>Panpulmonata</taxon>
        <taxon>Eupulmonata</taxon>
        <taxon>Stylommatophora</taxon>
        <taxon>Helicina</taxon>
        <taxon>Arionoidea</taxon>
        <taxon>Arionidae</taxon>
        <taxon>Arion</taxon>
    </lineage>
</organism>
<evidence type="ECO:0000313" key="1">
    <source>
        <dbReference type="EMBL" id="CEK85534.1"/>
    </source>
</evidence>
<gene>
    <name evidence="1" type="primary">ORF148711</name>
</gene>
<protein>
    <submittedName>
        <fullName evidence="1">Uncharacterized protein</fullName>
    </submittedName>
</protein>
<dbReference type="EMBL" id="HACG01038669">
    <property type="protein sequence ID" value="CEK85534.1"/>
    <property type="molecule type" value="Transcribed_RNA"/>
</dbReference>
<accession>A0A0B7AX32</accession>
<sequence>ALNALLKYSISCTFEVQHQQTWAYGNTLCLHDATEDNCYVKDYRQTSPSHT</sequence>
<feature type="non-terminal residue" evidence="1">
    <location>
        <position position="1"/>
    </location>
</feature>
<dbReference type="AlphaFoldDB" id="A0A0B7AX32"/>